<dbReference type="AlphaFoldDB" id="A0A672HPT3"/>
<dbReference type="Ensembl" id="ENSSFAT00005032069.1">
    <property type="protein sequence ID" value="ENSSFAP00005030950.1"/>
    <property type="gene ID" value="ENSSFAG00005015721.1"/>
</dbReference>
<dbReference type="OMA" id="YISASKC"/>
<protein>
    <submittedName>
        <fullName evidence="1">Uncharacterized protein</fullName>
    </submittedName>
</protein>
<reference evidence="1" key="2">
    <citation type="submission" date="2025-08" db="UniProtKB">
        <authorList>
            <consortium name="Ensembl"/>
        </authorList>
    </citation>
    <scope>IDENTIFICATION</scope>
</reference>
<name>A0A672HPT3_SALFA</name>
<reference evidence="1" key="3">
    <citation type="submission" date="2025-09" db="UniProtKB">
        <authorList>
            <consortium name="Ensembl"/>
        </authorList>
    </citation>
    <scope>IDENTIFICATION</scope>
</reference>
<accession>A0A672HPT3</accession>
<sequence>RLSRLLHAAVDGEGRSLMAALKSRLHAMPRLHIVQLGGAGADPRKPEHGRYLTAFCQEVMSHLKVELDGCRSDGSSLEEDEEARFHDELCTRLAEGVQGRDGLLEELRLTALLCRLARTLAQGTTIVVIRLLAARHPLAPDINDVILSVCRQLCAALQLAPPLQPGIARGATVLVVLDSLDSLSDHCHASKLRWLPARLPPNVHLLASADDGGMALANARLKLDDSCFFRVGGVSLEDGERLVEAWLGVARRKLTAEQREAVGRSLEAASGGLLYGRLAVAVALRWASFTAKAELRLGADLQDMLMLMMLALERRHGPRLVGGALGYISHVFREGLLEAELRDLLSLDDDVISEVYRLSPPPSPS</sequence>
<organism evidence="1 2">
    <name type="scientific">Salarias fasciatus</name>
    <name type="common">Jewelled blenny</name>
    <name type="synonym">Blennius fasciatus</name>
    <dbReference type="NCBI Taxonomy" id="181472"/>
    <lineage>
        <taxon>Eukaryota</taxon>
        <taxon>Metazoa</taxon>
        <taxon>Chordata</taxon>
        <taxon>Craniata</taxon>
        <taxon>Vertebrata</taxon>
        <taxon>Euteleostomi</taxon>
        <taxon>Actinopterygii</taxon>
        <taxon>Neopterygii</taxon>
        <taxon>Teleostei</taxon>
        <taxon>Neoteleostei</taxon>
        <taxon>Acanthomorphata</taxon>
        <taxon>Ovalentaria</taxon>
        <taxon>Blenniimorphae</taxon>
        <taxon>Blenniiformes</taxon>
        <taxon>Blennioidei</taxon>
        <taxon>Blenniidae</taxon>
        <taxon>Salariinae</taxon>
        <taxon>Salarias</taxon>
    </lineage>
</organism>
<dbReference type="PANTHER" id="PTHR45013">
    <property type="entry name" value="NACHT DOMAIN- AND WD REPEAT-CONTAINING PROTEIN 1"/>
    <property type="match status" value="1"/>
</dbReference>
<keyword evidence="2" id="KW-1185">Reference proteome</keyword>
<reference evidence="1" key="1">
    <citation type="submission" date="2019-06" db="EMBL/GenBank/DDBJ databases">
        <authorList>
            <consortium name="Wellcome Sanger Institute Data Sharing"/>
        </authorList>
    </citation>
    <scope>NUCLEOTIDE SEQUENCE [LARGE SCALE GENOMIC DNA]</scope>
</reference>
<evidence type="ECO:0000313" key="1">
    <source>
        <dbReference type="Ensembl" id="ENSSFAP00005030950.1"/>
    </source>
</evidence>
<dbReference type="PANTHER" id="PTHR45013:SF1">
    <property type="entry name" value="NACHT DOMAIN- AND WD REPEAT-CONTAINING PROTEIN 1"/>
    <property type="match status" value="1"/>
</dbReference>
<dbReference type="InterPro" id="IPR043365">
    <property type="entry name" value="NWD1"/>
</dbReference>
<proteinExistence type="predicted"/>
<dbReference type="InParanoid" id="A0A672HPT3"/>
<dbReference type="Proteomes" id="UP000472267">
    <property type="component" value="Chromosome 23"/>
</dbReference>
<evidence type="ECO:0000313" key="2">
    <source>
        <dbReference type="Proteomes" id="UP000472267"/>
    </source>
</evidence>